<keyword evidence="2" id="KW-0560">Oxidoreductase</keyword>
<dbReference type="GO" id="GO:0016705">
    <property type="term" value="F:oxidoreductase activity, acting on paired donors, with incorporation or reduction of molecular oxygen"/>
    <property type="evidence" value="ECO:0007669"/>
    <property type="project" value="InterPro"/>
</dbReference>
<dbReference type="Gene3D" id="1.10.630.10">
    <property type="entry name" value="Cytochrome P450"/>
    <property type="match status" value="1"/>
</dbReference>
<name>A0A7W3P6A9_9ACTN</name>
<dbReference type="CDD" id="cd00302">
    <property type="entry name" value="cytochrome_P450"/>
    <property type="match status" value="1"/>
</dbReference>
<dbReference type="AlphaFoldDB" id="A0A7W3P6A9"/>
<dbReference type="InterPro" id="IPR002397">
    <property type="entry name" value="Cyt_P450_B"/>
</dbReference>
<dbReference type="GO" id="GO:0005506">
    <property type="term" value="F:iron ion binding"/>
    <property type="evidence" value="ECO:0007669"/>
    <property type="project" value="InterPro"/>
</dbReference>
<keyword evidence="5" id="KW-1185">Reference proteome</keyword>
<dbReference type="GO" id="GO:0020037">
    <property type="term" value="F:heme binding"/>
    <property type="evidence" value="ECO:0007669"/>
    <property type="project" value="InterPro"/>
</dbReference>
<keyword evidence="2" id="KW-0479">Metal-binding</keyword>
<protein>
    <submittedName>
        <fullName evidence="4">Cytochrome P450</fullName>
    </submittedName>
</protein>
<dbReference type="PANTHER" id="PTHR46696">
    <property type="entry name" value="P450, PUTATIVE (EUROFUNG)-RELATED"/>
    <property type="match status" value="1"/>
</dbReference>
<gene>
    <name evidence="4" type="ORF">FHX74_002408</name>
</gene>
<organism evidence="4 5">
    <name type="scientific">Microlunatus kandeliicorticis</name>
    <dbReference type="NCBI Taxonomy" id="1759536"/>
    <lineage>
        <taxon>Bacteria</taxon>
        <taxon>Bacillati</taxon>
        <taxon>Actinomycetota</taxon>
        <taxon>Actinomycetes</taxon>
        <taxon>Propionibacteriales</taxon>
        <taxon>Propionibacteriaceae</taxon>
        <taxon>Microlunatus</taxon>
    </lineage>
</organism>
<dbReference type="Proteomes" id="UP000523079">
    <property type="component" value="Unassembled WGS sequence"/>
</dbReference>
<dbReference type="EMBL" id="JACGWT010000003">
    <property type="protein sequence ID" value="MBA8794789.1"/>
    <property type="molecule type" value="Genomic_DNA"/>
</dbReference>
<keyword evidence="2" id="KW-0503">Monooxygenase</keyword>
<dbReference type="PRINTS" id="PR00359">
    <property type="entry name" value="BP450"/>
</dbReference>
<proteinExistence type="inferred from homology"/>
<evidence type="ECO:0000256" key="1">
    <source>
        <dbReference type="ARBA" id="ARBA00010617"/>
    </source>
</evidence>
<reference evidence="4 5" key="1">
    <citation type="submission" date="2020-07" db="EMBL/GenBank/DDBJ databases">
        <title>Sequencing the genomes of 1000 actinobacteria strains.</title>
        <authorList>
            <person name="Klenk H.-P."/>
        </authorList>
    </citation>
    <scope>NUCLEOTIDE SEQUENCE [LARGE SCALE GENOMIC DNA]</scope>
    <source>
        <strain evidence="4 5">DSM 100723</strain>
    </source>
</reference>
<sequence length="423" mass="45950">MSTDRMAPDVPASPAVAAPEGAGCPVRTGTAVRGCHRKAVRADDAARPAFEHRVTAAGERWVVRSFAAARTVLRAEDAALQAGFGAEDQQLGDLRRPILYLDGPDHRAQRSATARYFAPKVTEGYRSMMETFADRLLTGFDAGRPVDLTRLSLQMAVRVAGQVIGLTDSPPGLTRRLEGLFRTGDAGPGPVGAVLGRLRRLNPMVFFALDVKPAIRARRKYPREDVISELIKRGFSDLEILTEALTFGAAGMATTREFISVAAWHLLDDDGLRAHYLAADATERQAVLAEILRVEPVVGHLYRRTTEPLTLTDGDETVELPAGTLVDLDLRAVNAEAALVGADPLVVAPGRELPRGVGPSVLSFGDGHHRCPGNAIALLESDILLSRLLARDLEVVQPPQLHWNDFIESYEIRDFVLRDRAGR</sequence>
<evidence type="ECO:0000256" key="2">
    <source>
        <dbReference type="RuleBase" id="RU000461"/>
    </source>
</evidence>
<dbReference type="PANTHER" id="PTHR46696:SF1">
    <property type="entry name" value="CYTOCHROME P450 YJIB-RELATED"/>
    <property type="match status" value="1"/>
</dbReference>
<dbReference type="PRINTS" id="PR00385">
    <property type="entry name" value="P450"/>
</dbReference>
<comment type="caution">
    <text evidence="4">The sequence shown here is derived from an EMBL/GenBank/DDBJ whole genome shotgun (WGS) entry which is preliminary data.</text>
</comment>
<dbReference type="Pfam" id="PF00067">
    <property type="entry name" value="p450"/>
    <property type="match status" value="1"/>
</dbReference>
<keyword evidence="2" id="KW-0349">Heme</keyword>
<keyword evidence="2" id="KW-0408">Iron</keyword>
<dbReference type="RefSeq" id="WP_220483774.1">
    <property type="nucleotide sequence ID" value="NZ_JACGWT010000003.1"/>
</dbReference>
<dbReference type="PROSITE" id="PS00086">
    <property type="entry name" value="CYTOCHROME_P450"/>
    <property type="match status" value="1"/>
</dbReference>
<feature type="compositionally biased region" description="Low complexity" evidence="3">
    <location>
        <begin position="8"/>
        <end position="19"/>
    </location>
</feature>
<feature type="region of interest" description="Disordered" evidence="3">
    <location>
        <begin position="1"/>
        <end position="24"/>
    </location>
</feature>
<dbReference type="InterPro" id="IPR036396">
    <property type="entry name" value="Cyt_P450_sf"/>
</dbReference>
<dbReference type="InterPro" id="IPR001128">
    <property type="entry name" value="Cyt_P450"/>
</dbReference>
<evidence type="ECO:0000313" key="5">
    <source>
        <dbReference type="Proteomes" id="UP000523079"/>
    </source>
</evidence>
<dbReference type="SUPFAM" id="SSF48264">
    <property type="entry name" value="Cytochrome P450"/>
    <property type="match status" value="1"/>
</dbReference>
<evidence type="ECO:0000313" key="4">
    <source>
        <dbReference type="EMBL" id="MBA8794789.1"/>
    </source>
</evidence>
<accession>A0A7W3P6A9</accession>
<evidence type="ECO:0000256" key="3">
    <source>
        <dbReference type="SAM" id="MobiDB-lite"/>
    </source>
</evidence>
<comment type="similarity">
    <text evidence="1 2">Belongs to the cytochrome P450 family.</text>
</comment>
<dbReference type="GO" id="GO:0004497">
    <property type="term" value="F:monooxygenase activity"/>
    <property type="evidence" value="ECO:0007669"/>
    <property type="project" value="UniProtKB-KW"/>
</dbReference>
<dbReference type="InterPro" id="IPR017972">
    <property type="entry name" value="Cyt_P450_CS"/>
</dbReference>